<dbReference type="GO" id="GO:0003676">
    <property type="term" value="F:nucleic acid binding"/>
    <property type="evidence" value="ECO:0007669"/>
    <property type="project" value="InterPro"/>
</dbReference>
<gene>
    <name evidence="4" type="ORF">Dsin_000899</name>
</gene>
<protein>
    <recommendedName>
        <fullName evidence="3">G-patch domain-containing protein</fullName>
    </recommendedName>
</protein>
<comment type="caution">
    <text evidence="4">The sequence shown here is derived from an EMBL/GenBank/DDBJ whole genome shotgun (WGS) entry which is preliminary data.</text>
</comment>
<dbReference type="AlphaFoldDB" id="A0AAE0B2X9"/>
<dbReference type="PROSITE" id="PS50174">
    <property type="entry name" value="G_PATCH"/>
    <property type="match status" value="1"/>
</dbReference>
<sequence>EKTLINIEFVLLNRSTKTQRDHDPDPALFLSRSKKMDYRWYNGKQELSSREKRQNETEQAHQDSVLEDLAEEFRLPIHQKPTENVDLDNVEQASLDTKLTSSNIGFRLLQKMGWKGKGLGKDEQGIVLVEFYNNCELREGRTRVERSDSILNLSNLDVHNFNFIFHNIFWITIPDILVSYHCALSTLIELVFYCFVMYAKKLLSMSQKNGNDFIFMLLLYLSFPSFNQSLKVLRTGIIEPIKSGIRDPRLGVGKQEEDDFFTAEENIQRKKLDIEVEETEENAKKREVLAEREQKIQTEVKEIRKVFYCDLCNKQYKLAVEFEAHLSSYDHNHRKRFKEMREMHGSSSRDDRQKREQQRQEREMAKFAQMADAHKQQQQQHREEESGSAPVSAGTAVTNQDQRKALKFGFSSKVGTSKNSSGSAVKKPKVPVASVFGNDSDEE</sequence>
<dbReference type="InterPro" id="IPR036236">
    <property type="entry name" value="Znf_C2H2_sf"/>
</dbReference>
<proteinExistence type="predicted"/>
<evidence type="ECO:0000256" key="2">
    <source>
        <dbReference type="SAM" id="MobiDB-lite"/>
    </source>
</evidence>
<dbReference type="PROSITE" id="PS00028">
    <property type="entry name" value="ZINC_FINGER_C2H2_1"/>
    <property type="match status" value="1"/>
</dbReference>
<evidence type="ECO:0000256" key="1">
    <source>
        <dbReference type="SAM" id="Coils"/>
    </source>
</evidence>
<feature type="compositionally biased region" description="Low complexity" evidence="2">
    <location>
        <begin position="420"/>
        <end position="435"/>
    </location>
</feature>
<dbReference type="InterPro" id="IPR013087">
    <property type="entry name" value="Znf_C2H2_type"/>
</dbReference>
<feature type="compositionally biased region" description="Basic and acidic residues" evidence="2">
    <location>
        <begin position="340"/>
        <end position="365"/>
    </location>
</feature>
<feature type="compositionally biased region" description="Basic and acidic residues" evidence="2">
    <location>
        <begin position="372"/>
        <end position="385"/>
    </location>
</feature>
<accession>A0AAE0B2X9</accession>
<feature type="coiled-coil region" evidence="1">
    <location>
        <begin position="262"/>
        <end position="289"/>
    </location>
</feature>
<organism evidence="4 5">
    <name type="scientific">Dipteronia sinensis</name>
    <dbReference type="NCBI Taxonomy" id="43782"/>
    <lineage>
        <taxon>Eukaryota</taxon>
        <taxon>Viridiplantae</taxon>
        <taxon>Streptophyta</taxon>
        <taxon>Embryophyta</taxon>
        <taxon>Tracheophyta</taxon>
        <taxon>Spermatophyta</taxon>
        <taxon>Magnoliopsida</taxon>
        <taxon>eudicotyledons</taxon>
        <taxon>Gunneridae</taxon>
        <taxon>Pentapetalae</taxon>
        <taxon>rosids</taxon>
        <taxon>malvids</taxon>
        <taxon>Sapindales</taxon>
        <taxon>Sapindaceae</taxon>
        <taxon>Hippocastanoideae</taxon>
        <taxon>Acereae</taxon>
        <taxon>Dipteronia</taxon>
    </lineage>
</organism>
<dbReference type="Pfam" id="PF01585">
    <property type="entry name" value="G-patch"/>
    <property type="match status" value="1"/>
</dbReference>
<dbReference type="PANTHER" id="PTHR47251:SF1">
    <property type="entry name" value="FINGER DOMAIN PROTEIN, PUTATIVE (AFU_ORTHOLOGUE AFUA_3G04180)-RELATED"/>
    <property type="match status" value="1"/>
</dbReference>
<dbReference type="EMBL" id="JANJYJ010000001">
    <property type="protein sequence ID" value="KAK3229018.1"/>
    <property type="molecule type" value="Genomic_DNA"/>
</dbReference>
<keyword evidence="5" id="KW-1185">Reference proteome</keyword>
<evidence type="ECO:0000313" key="5">
    <source>
        <dbReference type="Proteomes" id="UP001281410"/>
    </source>
</evidence>
<dbReference type="SMART" id="SM00443">
    <property type="entry name" value="G_patch"/>
    <property type="match status" value="1"/>
</dbReference>
<keyword evidence="1" id="KW-0175">Coiled coil</keyword>
<dbReference type="SUPFAM" id="SSF57667">
    <property type="entry name" value="beta-beta-alpha zinc fingers"/>
    <property type="match status" value="1"/>
</dbReference>
<dbReference type="PANTHER" id="PTHR47251">
    <property type="entry name" value="FINGER DOMAIN PROTEIN, PUTATIVE (AFU_ORTHOLOGUE AFUA_3G04180)-RELATED"/>
    <property type="match status" value="1"/>
</dbReference>
<dbReference type="Proteomes" id="UP001281410">
    <property type="component" value="Unassembled WGS sequence"/>
</dbReference>
<name>A0AAE0B2X9_9ROSI</name>
<dbReference type="InterPro" id="IPR000467">
    <property type="entry name" value="G_patch_dom"/>
</dbReference>
<feature type="domain" description="G-patch" evidence="3">
    <location>
        <begin position="101"/>
        <end position="126"/>
    </location>
</feature>
<evidence type="ECO:0000259" key="3">
    <source>
        <dbReference type="PROSITE" id="PS50174"/>
    </source>
</evidence>
<feature type="non-terminal residue" evidence="4">
    <location>
        <position position="1"/>
    </location>
</feature>
<reference evidence="4" key="1">
    <citation type="journal article" date="2023" name="Plant J.">
        <title>Genome sequences and population genomics provide insights into the demographic history, inbreeding, and mutation load of two 'living fossil' tree species of Dipteronia.</title>
        <authorList>
            <person name="Feng Y."/>
            <person name="Comes H.P."/>
            <person name="Chen J."/>
            <person name="Zhu S."/>
            <person name="Lu R."/>
            <person name="Zhang X."/>
            <person name="Li P."/>
            <person name="Qiu J."/>
            <person name="Olsen K.M."/>
            <person name="Qiu Y."/>
        </authorList>
    </citation>
    <scope>NUCLEOTIDE SEQUENCE</scope>
    <source>
        <strain evidence="4">NBL</strain>
    </source>
</reference>
<evidence type="ECO:0000313" key="4">
    <source>
        <dbReference type="EMBL" id="KAK3229018.1"/>
    </source>
</evidence>
<feature type="region of interest" description="Disordered" evidence="2">
    <location>
        <begin position="340"/>
        <end position="443"/>
    </location>
</feature>